<evidence type="ECO:0000313" key="4">
    <source>
        <dbReference type="Proteomes" id="UP000663870"/>
    </source>
</evidence>
<keyword evidence="4" id="KW-1185">Reference proteome</keyword>
<evidence type="ECO:0000313" key="3">
    <source>
        <dbReference type="EMBL" id="CAF1542201.1"/>
    </source>
</evidence>
<dbReference type="PANTHER" id="PTHR16171:SF7">
    <property type="entry name" value="DNA REPAIR PROTEIN RAD2"/>
    <property type="match status" value="1"/>
</dbReference>
<dbReference type="GO" id="GO:0005634">
    <property type="term" value="C:nucleus"/>
    <property type="evidence" value="ECO:0007669"/>
    <property type="project" value="UniProtKB-SubCell"/>
</dbReference>
<dbReference type="Gene3D" id="1.10.150.20">
    <property type="entry name" value="5' to 3' exonuclease, C-terminal subdomain"/>
    <property type="match status" value="1"/>
</dbReference>
<evidence type="ECO:0000256" key="2">
    <source>
        <dbReference type="ARBA" id="ARBA00023242"/>
    </source>
</evidence>
<keyword evidence="2" id="KW-0539">Nucleus</keyword>
<dbReference type="InterPro" id="IPR036279">
    <property type="entry name" value="5-3_exonuclease_C_sf"/>
</dbReference>
<reference evidence="3" key="1">
    <citation type="submission" date="2021-02" db="EMBL/GenBank/DDBJ databases">
        <authorList>
            <person name="Nowell W R."/>
        </authorList>
    </citation>
    <scope>NUCLEOTIDE SEQUENCE</scope>
</reference>
<comment type="subcellular location">
    <subcellularLocation>
        <location evidence="1">Nucleus</location>
    </subcellularLocation>
</comment>
<protein>
    <submittedName>
        <fullName evidence="3">Uncharacterized protein</fullName>
    </submittedName>
</protein>
<dbReference type="GO" id="GO:0004520">
    <property type="term" value="F:DNA endonuclease activity"/>
    <property type="evidence" value="ECO:0007669"/>
    <property type="project" value="TreeGrafter"/>
</dbReference>
<comment type="caution">
    <text evidence="3">The sequence shown here is derived from an EMBL/GenBank/DDBJ whole genome shotgun (WGS) entry which is preliminary data.</text>
</comment>
<evidence type="ECO:0000256" key="1">
    <source>
        <dbReference type="ARBA" id="ARBA00004123"/>
    </source>
</evidence>
<name>A0A815WEI1_9BILA</name>
<dbReference type="AlphaFoldDB" id="A0A815WEI1"/>
<dbReference type="PANTHER" id="PTHR16171">
    <property type="entry name" value="DNA REPAIR PROTEIN COMPLEMENTING XP-G CELLS-RELATED"/>
    <property type="match status" value="1"/>
</dbReference>
<dbReference type="Proteomes" id="UP000663870">
    <property type="component" value="Unassembled WGS sequence"/>
</dbReference>
<accession>A0A815WEI1</accession>
<dbReference type="GO" id="GO:0003697">
    <property type="term" value="F:single-stranded DNA binding"/>
    <property type="evidence" value="ECO:0007669"/>
    <property type="project" value="TreeGrafter"/>
</dbReference>
<gene>
    <name evidence="3" type="ORF">JXQ802_LOCUS43029</name>
</gene>
<sequence>MDCHFVILRQLVIKYYDSIIILNQLDLDRETMIAIGIIVGSDHIKGISNTTIITALEILQEFREPPIERLEKFRLIFIL</sequence>
<dbReference type="SUPFAM" id="SSF47807">
    <property type="entry name" value="5' to 3' exonuclease, C-terminal subdomain"/>
    <property type="match status" value="1"/>
</dbReference>
<dbReference type="EMBL" id="CAJNOL010003021">
    <property type="protein sequence ID" value="CAF1542201.1"/>
    <property type="molecule type" value="Genomic_DNA"/>
</dbReference>
<proteinExistence type="predicted"/>
<organism evidence="3 4">
    <name type="scientific">Rotaria sordida</name>
    <dbReference type="NCBI Taxonomy" id="392033"/>
    <lineage>
        <taxon>Eukaryota</taxon>
        <taxon>Metazoa</taxon>
        <taxon>Spiralia</taxon>
        <taxon>Gnathifera</taxon>
        <taxon>Rotifera</taxon>
        <taxon>Eurotatoria</taxon>
        <taxon>Bdelloidea</taxon>
        <taxon>Philodinida</taxon>
        <taxon>Philodinidae</taxon>
        <taxon>Rotaria</taxon>
    </lineage>
</organism>